<feature type="active site" evidence="3">
    <location>
        <position position="90"/>
    </location>
</feature>
<organism evidence="6 7">
    <name type="scientific">Herbiconiux ginsengi</name>
    <dbReference type="NCBI Taxonomy" id="381665"/>
    <lineage>
        <taxon>Bacteria</taxon>
        <taxon>Bacillati</taxon>
        <taxon>Actinomycetota</taxon>
        <taxon>Actinomycetes</taxon>
        <taxon>Micrococcales</taxon>
        <taxon>Microbacteriaceae</taxon>
        <taxon>Herbiconiux</taxon>
    </lineage>
</organism>
<dbReference type="RefSeq" id="WP_092558315.1">
    <property type="nucleotide sequence ID" value="NZ_FNPZ01000009.1"/>
</dbReference>
<dbReference type="NCBIfam" id="TIGR02227">
    <property type="entry name" value="sigpep_I_bact"/>
    <property type="match status" value="1"/>
</dbReference>
<reference evidence="6 7" key="1">
    <citation type="submission" date="2016-10" db="EMBL/GenBank/DDBJ databases">
        <authorList>
            <person name="de Groot N.N."/>
        </authorList>
    </citation>
    <scope>NUCLEOTIDE SEQUENCE [LARGE SCALE GENOMIC DNA]</scope>
    <source>
        <strain evidence="6 7">CGMCC 4.3491</strain>
    </source>
</reference>
<evidence type="ECO:0000256" key="2">
    <source>
        <dbReference type="ARBA" id="ARBA00009370"/>
    </source>
</evidence>
<dbReference type="Pfam" id="PF10502">
    <property type="entry name" value="Peptidase_S26"/>
    <property type="match status" value="1"/>
</dbReference>
<evidence type="ECO:0000313" key="6">
    <source>
        <dbReference type="EMBL" id="SDZ55740.1"/>
    </source>
</evidence>
<dbReference type="GO" id="GO:0006465">
    <property type="term" value="P:signal peptide processing"/>
    <property type="evidence" value="ECO:0007669"/>
    <property type="project" value="InterPro"/>
</dbReference>
<sequence>MISRGSVVATAGALVVALVVLMVAQHEIVFRAESASMSPTVRSGDLVIAQYYRGGVPERGSVVIFVDPGGWADRIATLSSSEHVASTFVKRVVGLPGERVTCCDADGLIRVDGRPMAEVYRADPSALASILSFDVIVPDDSVFVLGDGRSTSVDSRYLGPVHVDDIVATQQVVIPLP</sequence>
<evidence type="ECO:0000256" key="4">
    <source>
        <dbReference type="RuleBase" id="RU362042"/>
    </source>
</evidence>
<dbReference type="GO" id="GO:0009003">
    <property type="term" value="F:signal peptidase activity"/>
    <property type="evidence" value="ECO:0007669"/>
    <property type="project" value="UniProtKB-EC"/>
</dbReference>
<dbReference type="PANTHER" id="PTHR43390:SF1">
    <property type="entry name" value="CHLOROPLAST PROCESSING PEPTIDASE"/>
    <property type="match status" value="1"/>
</dbReference>
<gene>
    <name evidence="6" type="ORF">SAMN05216554_4629</name>
</gene>
<name>A0A1H3TZU8_9MICO</name>
<dbReference type="CDD" id="cd06530">
    <property type="entry name" value="S26_SPase_I"/>
    <property type="match status" value="1"/>
</dbReference>
<accession>A0A1H3TZU8</accession>
<dbReference type="GO" id="GO:0005886">
    <property type="term" value="C:plasma membrane"/>
    <property type="evidence" value="ECO:0007669"/>
    <property type="project" value="UniProtKB-SubCell"/>
</dbReference>
<dbReference type="InterPro" id="IPR036286">
    <property type="entry name" value="LexA/Signal_pep-like_sf"/>
</dbReference>
<comment type="subcellular location">
    <subcellularLocation>
        <location evidence="1">Cell membrane</location>
        <topology evidence="1">Single-pass type II membrane protein</topology>
    </subcellularLocation>
    <subcellularLocation>
        <location evidence="4">Membrane</location>
        <topology evidence="4">Single-pass type II membrane protein</topology>
    </subcellularLocation>
</comment>
<dbReference type="Gene3D" id="2.10.109.10">
    <property type="entry name" value="Umud Fragment, subunit A"/>
    <property type="match status" value="1"/>
</dbReference>
<dbReference type="SUPFAM" id="SSF51306">
    <property type="entry name" value="LexA/Signal peptidase"/>
    <property type="match status" value="1"/>
</dbReference>
<dbReference type="GO" id="GO:0004252">
    <property type="term" value="F:serine-type endopeptidase activity"/>
    <property type="evidence" value="ECO:0007669"/>
    <property type="project" value="InterPro"/>
</dbReference>
<protein>
    <recommendedName>
        <fullName evidence="4">Signal peptidase I</fullName>
        <ecNumber evidence="4">3.4.21.89</ecNumber>
    </recommendedName>
</protein>
<dbReference type="InterPro" id="IPR000223">
    <property type="entry name" value="Pept_S26A_signal_pept_1"/>
</dbReference>
<keyword evidence="4" id="KW-0378">Hydrolase</keyword>
<comment type="catalytic activity">
    <reaction evidence="4">
        <text>Cleavage of hydrophobic, N-terminal signal or leader sequences from secreted and periplasmic proteins.</text>
        <dbReference type="EC" id="3.4.21.89"/>
    </reaction>
</comment>
<dbReference type="Proteomes" id="UP000198891">
    <property type="component" value="Unassembled WGS sequence"/>
</dbReference>
<keyword evidence="4" id="KW-0645">Protease</keyword>
<dbReference type="STRING" id="381665.SAMN05216554_4629"/>
<dbReference type="AlphaFoldDB" id="A0A1H3TZU8"/>
<feature type="domain" description="Peptidase S26" evidence="5">
    <location>
        <begin position="9"/>
        <end position="173"/>
    </location>
</feature>
<evidence type="ECO:0000259" key="5">
    <source>
        <dbReference type="Pfam" id="PF10502"/>
    </source>
</evidence>
<dbReference type="InterPro" id="IPR019533">
    <property type="entry name" value="Peptidase_S26"/>
</dbReference>
<dbReference type="EC" id="3.4.21.89" evidence="4"/>
<dbReference type="PRINTS" id="PR00727">
    <property type="entry name" value="LEADERPTASE"/>
</dbReference>
<dbReference type="OrthoDB" id="9815782at2"/>
<evidence type="ECO:0000313" key="7">
    <source>
        <dbReference type="Proteomes" id="UP000198891"/>
    </source>
</evidence>
<evidence type="ECO:0000256" key="1">
    <source>
        <dbReference type="ARBA" id="ARBA00004401"/>
    </source>
</evidence>
<keyword evidence="7" id="KW-1185">Reference proteome</keyword>
<evidence type="ECO:0000256" key="3">
    <source>
        <dbReference type="PIRSR" id="PIRSR600223-1"/>
    </source>
</evidence>
<dbReference type="PANTHER" id="PTHR43390">
    <property type="entry name" value="SIGNAL PEPTIDASE I"/>
    <property type="match status" value="1"/>
</dbReference>
<proteinExistence type="inferred from homology"/>
<comment type="similarity">
    <text evidence="2 4">Belongs to the peptidase S26 family.</text>
</comment>
<dbReference type="EMBL" id="FNPZ01000009">
    <property type="protein sequence ID" value="SDZ55740.1"/>
    <property type="molecule type" value="Genomic_DNA"/>
</dbReference>
<feature type="active site" evidence="3">
    <location>
        <position position="36"/>
    </location>
</feature>